<evidence type="ECO:0000256" key="1">
    <source>
        <dbReference type="SAM" id="MobiDB-lite"/>
    </source>
</evidence>
<reference evidence="3" key="1">
    <citation type="journal article" date="2013" name="Science">
        <title>The Amborella genome and the evolution of flowering plants.</title>
        <authorList>
            <consortium name="Amborella Genome Project"/>
        </authorList>
    </citation>
    <scope>NUCLEOTIDE SEQUENCE [LARGE SCALE GENOMIC DNA]</scope>
</reference>
<evidence type="ECO:0000313" key="3">
    <source>
        <dbReference type="Proteomes" id="UP000017836"/>
    </source>
</evidence>
<protein>
    <submittedName>
        <fullName evidence="2">Uncharacterized protein</fullName>
    </submittedName>
</protein>
<organism evidence="2 3">
    <name type="scientific">Amborella trichopoda</name>
    <dbReference type="NCBI Taxonomy" id="13333"/>
    <lineage>
        <taxon>Eukaryota</taxon>
        <taxon>Viridiplantae</taxon>
        <taxon>Streptophyta</taxon>
        <taxon>Embryophyta</taxon>
        <taxon>Tracheophyta</taxon>
        <taxon>Spermatophyta</taxon>
        <taxon>Magnoliopsida</taxon>
        <taxon>Amborellales</taxon>
        <taxon>Amborellaceae</taxon>
        <taxon>Amborella</taxon>
    </lineage>
</organism>
<dbReference type="EMBL" id="KI392852">
    <property type="protein sequence ID" value="ERN10376.1"/>
    <property type="molecule type" value="Genomic_DNA"/>
</dbReference>
<evidence type="ECO:0000313" key="2">
    <source>
        <dbReference type="EMBL" id="ERN10376.1"/>
    </source>
</evidence>
<dbReference type="HOGENOM" id="CLU_2907071_0_0_1"/>
<sequence length="62" mass="7151">MTEITAIGLRREGRGRTRKNSSSHNRGEKRTSQEGSLVERGKPDREREVAEEITERGRSQRK</sequence>
<keyword evidence="3" id="KW-1185">Reference proteome</keyword>
<dbReference type="Proteomes" id="UP000017836">
    <property type="component" value="Unassembled WGS sequence"/>
</dbReference>
<feature type="region of interest" description="Disordered" evidence="1">
    <location>
        <begin position="1"/>
        <end position="62"/>
    </location>
</feature>
<proteinExistence type="predicted"/>
<dbReference type="AlphaFoldDB" id="W1PRN0"/>
<gene>
    <name evidence="2" type="ORF">AMTR_s00026p00112610</name>
</gene>
<feature type="compositionally biased region" description="Basic and acidic residues" evidence="1">
    <location>
        <begin position="25"/>
        <end position="62"/>
    </location>
</feature>
<name>W1PRN0_AMBTC</name>
<dbReference type="Gramene" id="ERN10376">
    <property type="protein sequence ID" value="ERN10376"/>
    <property type="gene ID" value="AMTR_s00026p00112610"/>
</dbReference>
<accession>W1PRN0</accession>